<name>A0ABQ8UY99_9AGAR</name>
<comment type="caution">
    <text evidence="2">The sequence shown here is derived from an EMBL/GenBank/DDBJ whole genome shotgun (WGS) entry which is preliminary data.</text>
</comment>
<feature type="compositionally biased region" description="Basic and acidic residues" evidence="1">
    <location>
        <begin position="92"/>
        <end position="101"/>
    </location>
</feature>
<dbReference type="EMBL" id="JANVFT010000122">
    <property type="protein sequence ID" value="KAJ4465735.1"/>
    <property type="molecule type" value="Genomic_DNA"/>
</dbReference>
<proteinExistence type="predicted"/>
<evidence type="ECO:0000313" key="2">
    <source>
        <dbReference type="EMBL" id="KAJ4465735.1"/>
    </source>
</evidence>
<sequence>MWGIPLSTWRQYSAALHTRTSSTSTLLELNMLDKRDTADADQQELQKFLALQQGEVAVAAKRKRDHSPLPVASPSSKKVWSDASKKRSRRRSPVEEAAHESPLRVRLVVPPGRSVAASTSTPIPPRASPSLMEVPGGDLLVQGPSNLVRLVAVAEAQSGLVQQPIFRPSTRTPIKGTGPDLLSSNMPPTPRPTLVPRALAAHPYRAENQRLAARVWLLESQLADSQRENSCHALTNLPITLPDLKEPPPPRLAPTGLLHSPRTSRVLHKLPHLNPASTIHPRFP</sequence>
<organism evidence="2 3">
    <name type="scientific">Lentinula lateritia</name>
    <dbReference type="NCBI Taxonomy" id="40482"/>
    <lineage>
        <taxon>Eukaryota</taxon>
        <taxon>Fungi</taxon>
        <taxon>Dikarya</taxon>
        <taxon>Basidiomycota</taxon>
        <taxon>Agaricomycotina</taxon>
        <taxon>Agaricomycetes</taxon>
        <taxon>Agaricomycetidae</taxon>
        <taxon>Agaricales</taxon>
        <taxon>Marasmiineae</taxon>
        <taxon>Omphalotaceae</taxon>
        <taxon>Lentinula</taxon>
    </lineage>
</organism>
<gene>
    <name evidence="2" type="ORF">C8R41DRAFT_933979</name>
</gene>
<feature type="region of interest" description="Disordered" evidence="1">
    <location>
        <begin position="168"/>
        <end position="189"/>
    </location>
</feature>
<reference evidence="2" key="1">
    <citation type="submission" date="2022-08" db="EMBL/GenBank/DDBJ databases">
        <title>A Global Phylogenomic Analysis of the Shiitake Genus Lentinula.</title>
        <authorList>
            <consortium name="DOE Joint Genome Institute"/>
            <person name="Sierra-Patev S."/>
            <person name="Min B."/>
            <person name="Naranjo-Ortiz M."/>
            <person name="Looney B."/>
            <person name="Konkel Z."/>
            <person name="Slot J.C."/>
            <person name="Sakamoto Y."/>
            <person name="Steenwyk J.L."/>
            <person name="Rokas A."/>
            <person name="Carro J."/>
            <person name="Camarero S."/>
            <person name="Ferreira P."/>
            <person name="Molpeceres G."/>
            <person name="Ruiz-Duenas F.J."/>
            <person name="Serrano A."/>
            <person name="Henrissat B."/>
            <person name="Drula E."/>
            <person name="Hughes K.W."/>
            <person name="Mata J.L."/>
            <person name="Ishikawa N.K."/>
            <person name="Vargas-Isla R."/>
            <person name="Ushijima S."/>
            <person name="Smith C.A."/>
            <person name="Ahrendt S."/>
            <person name="Andreopoulos W."/>
            <person name="He G."/>
            <person name="Labutti K."/>
            <person name="Lipzen A."/>
            <person name="Ng V."/>
            <person name="Riley R."/>
            <person name="Sandor L."/>
            <person name="Barry K."/>
            <person name="Martinez A.T."/>
            <person name="Xiao Y."/>
            <person name="Gibbons J.G."/>
            <person name="Terashima K."/>
            <person name="Grigoriev I.V."/>
            <person name="Hibbett D.S."/>
        </authorList>
    </citation>
    <scope>NUCLEOTIDE SEQUENCE</scope>
    <source>
        <strain evidence="2">RHP3577 ss4</strain>
    </source>
</reference>
<evidence type="ECO:0000313" key="3">
    <source>
        <dbReference type="Proteomes" id="UP001150217"/>
    </source>
</evidence>
<protein>
    <submittedName>
        <fullName evidence="2">Uncharacterized protein</fullName>
    </submittedName>
</protein>
<feature type="region of interest" description="Disordered" evidence="1">
    <location>
        <begin position="60"/>
        <end position="101"/>
    </location>
</feature>
<accession>A0ABQ8UY99</accession>
<evidence type="ECO:0000256" key="1">
    <source>
        <dbReference type="SAM" id="MobiDB-lite"/>
    </source>
</evidence>
<keyword evidence="3" id="KW-1185">Reference proteome</keyword>
<dbReference type="Proteomes" id="UP001150217">
    <property type="component" value="Unassembled WGS sequence"/>
</dbReference>